<evidence type="ECO:0000313" key="2">
    <source>
        <dbReference type="EMBL" id="KAI5439142.1"/>
    </source>
</evidence>
<dbReference type="GO" id="GO:0005096">
    <property type="term" value="F:GTPase activator activity"/>
    <property type="evidence" value="ECO:0007669"/>
    <property type="project" value="InterPro"/>
</dbReference>
<reference evidence="2 3" key="1">
    <citation type="journal article" date="2022" name="Nat. Genet.">
        <title>Improved pea reference genome and pan-genome highlight genomic features and evolutionary characteristics.</title>
        <authorList>
            <person name="Yang T."/>
            <person name="Liu R."/>
            <person name="Luo Y."/>
            <person name="Hu S."/>
            <person name="Wang D."/>
            <person name="Wang C."/>
            <person name="Pandey M.K."/>
            <person name="Ge S."/>
            <person name="Xu Q."/>
            <person name="Li N."/>
            <person name="Li G."/>
            <person name="Huang Y."/>
            <person name="Saxena R.K."/>
            <person name="Ji Y."/>
            <person name="Li M."/>
            <person name="Yan X."/>
            <person name="He Y."/>
            <person name="Liu Y."/>
            <person name="Wang X."/>
            <person name="Xiang C."/>
            <person name="Varshney R.K."/>
            <person name="Ding H."/>
            <person name="Gao S."/>
            <person name="Zong X."/>
        </authorList>
    </citation>
    <scope>NUCLEOTIDE SEQUENCE [LARGE SCALE GENOMIC DNA]</scope>
    <source>
        <strain evidence="2 3">cv. Zhongwan 6</strain>
    </source>
</reference>
<keyword evidence="3" id="KW-1185">Reference proteome</keyword>
<evidence type="ECO:0000313" key="3">
    <source>
        <dbReference type="Proteomes" id="UP001058974"/>
    </source>
</evidence>
<name>A0A9D4YGF9_PEA</name>
<organism evidence="2 3">
    <name type="scientific">Pisum sativum</name>
    <name type="common">Garden pea</name>
    <name type="synonym">Lathyrus oleraceus</name>
    <dbReference type="NCBI Taxonomy" id="3888"/>
    <lineage>
        <taxon>Eukaryota</taxon>
        <taxon>Viridiplantae</taxon>
        <taxon>Streptophyta</taxon>
        <taxon>Embryophyta</taxon>
        <taxon>Tracheophyta</taxon>
        <taxon>Spermatophyta</taxon>
        <taxon>Magnoliopsida</taxon>
        <taxon>eudicotyledons</taxon>
        <taxon>Gunneridae</taxon>
        <taxon>Pentapetalae</taxon>
        <taxon>rosids</taxon>
        <taxon>fabids</taxon>
        <taxon>Fabales</taxon>
        <taxon>Fabaceae</taxon>
        <taxon>Papilionoideae</taxon>
        <taxon>50 kb inversion clade</taxon>
        <taxon>NPAAA clade</taxon>
        <taxon>Hologalegina</taxon>
        <taxon>IRL clade</taxon>
        <taxon>Fabeae</taxon>
        <taxon>Lathyrus</taxon>
    </lineage>
</organism>
<comment type="caution">
    <text evidence="2">The sequence shown here is derived from an EMBL/GenBank/DDBJ whole genome shotgun (WGS) entry which is preliminary data.</text>
</comment>
<dbReference type="InterPro" id="IPR044519">
    <property type="entry name" value="ARF_GAP_AGD6/7"/>
</dbReference>
<feature type="compositionally biased region" description="Basic and acidic residues" evidence="1">
    <location>
        <begin position="29"/>
        <end position="40"/>
    </location>
</feature>
<proteinExistence type="predicted"/>
<feature type="region of interest" description="Disordered" evidence="1">
    <location>
        <begin position="1"/>
        <end position="49"/>
    </location>
</feature>
<dbReference type="GO" id="GO:0016192">
    <property type="term" value="P:vesicle-mediated transport"/>
    <property type="evidence" value="ECO:0007669"/>
    <property type="project" value="InterPro"/>
</dbReference>
<dbReference type="AlphaFoldDB" id="A0A9D4YGF9"/>
<dbReference type="Gramene" id="Psat02G0478500-T1">
    <property type="protein sequence ID" value="KAI5439142.1"/>
    <property type="gene ID" value="KIW84_024785"/>
</dbReference>
<feature type="compositionally biased region" description="Low complexity" evidence="1">
    <location>
        <begin position="8"/>
        <end position="26"/>
    </location>
</feature>
<gene>
    <name evidence="2" type="ORF">KIW84_024785</name>
</gene>
<dbReference type="PANTHER" id="PTHR47021:SF4">
    <property type="entry name" value="ADP-RIBOSYLATION FACTOR GTPASE-ACTIVATING PROTEIN AGD6-RELATED"/>
    <property type="match status" value="1"/>
</dbReference>
<sequence>MKVEPTKGSTPYSSGGHSGSHNPSSWDDWDYRDSRKEEPTKGLTPRDNNDVGWACWDNVKDDGFDNFYECASYKKTIGHNGKSDDWRWISLRFL</sequence>
<evidence type="ECO:0000256" key="1">
    <source>
        <dbReference type="SAM" id="MobiDB-lite"/>
    </source>
</evidence>
<dbReference type="Proteomes" id="UP001058974">
    <property type="component" value="Chromosome 2"/>
</dbReference>
<dbReference type="PANTHER" id="PTHR47021">
    <property type="entry name" value="ADP-RIBOSYLATION FACTOR GTPASE-ACTIVATING PROTEIN AGD6-RELATED"/>
    <property type="match status" value="1"/>
</dbReference>
<accession>A0A9D4YGF9</accession>
<protein>
    <submittedName>
        <fullName evidence="2">Uncharacterized protein</fullName>
    </submittedName>
</protein>
<dbReference type="EMBL" id="JAMSHJ010000002">
    <property type="protein sequence ID" value="KAI5439142.1"/>
    <property type="molecule type" value="Genomic_DNA"/>
</dbReference>